<accession>A0ABW5AU52</accession>
<proteinExistence type="predicted"/>
<gene>
    <name evidence="8" type="ORF">ACFSJT_02350</name>
</gene>
<keyword evidence="6" id="KW-0812">Transmembrane</keyword>
<evidence type="ECO:0000259" key="7">
    <source>
        <dbReference type="Pfam" id="PF02518"/>
    </source>
</evidence>
<feature type="domain" description="Histidine kinase/HSP90-like ATPase" evidence="7">
    <location>
        <begin position="572"/>
        <end position="658"/>
    </location>
</feature>
<keyword evidence="5" id="KW-0175">Coiled coil</keyword>
<evidence type="ECO:0000256" key="2">
    <source>
        <dbReference type="ARBA" id="ARBA00022777"/>
    </source>
</evidence>
<comment type="caution">
    <text evidence="8">The sequence shown here is derived from an EMBL/GenBank/DDBJ whole genome shotgun (WGS) entry which is preliminary data.</text>
</comment>
<dbReference type="RefSeq" id="WP_378318592.1">
    <property type="nucleotide sequence ID" value="NZ_JBHUHY010000002.1"/>
</dbReference>
<keyword evidence="6" id="KW-0472">Membrane</keyword>
<keyword evidence="9" id="KW-1185">Reference proteome</keyword>
<dbReference type="GO" id="GO:0016301">
    <property type="term" value="F:kinase activity"/>
    <property type="evidence" value="ECO:0007669"/>
    <property type="project" value="UniProtKB-KW"/>
</dbReference>
<dbReference type="InterPro" id="IPR011990">
    <property type="entry name" value="TPR-like_helical_dom_sf"/>
</dbReference>
<dbReference type="Pfam" id="PF02518">
    <property type="entry name" value="HATPase_c"/>
    <property type="match status" value="1"/>
</dbReference>
<keyword evidence="1" id="KW-0808">Transferase</keyword>
<evidence type="ECO:0000256" key="3">
    <source>
        <dbReference type="ARBA" id="ARBA00023012"/>
    </source>
</evidence>
<name>A0ABW5AU52_9FLAO</name>
<dbReference type="InterPro" id="IPR003594">
    <property type="entry name" value="HATPase_dom"/>
</dbReference>
<feature type="coiled-coil region" evidence="5">
    <location>
        <begin position="377"/>
        <end position="439"/>
    </location>
</feature>
<dbReference type="SUPFAM" id="SSF55874">
    <property type="entry name" value="ATPase domain of HSP90 chaperone/DNA topoisomerase II/histidine kinase"/>
    <property type="match status" value="1"/>
</dbReference>
<sequence length="659" mass="75891">MKLWRVNPPIYIILWGSILFIGILSTLGQTEEVKAPSQEVLDSISKYYALSKSDSSTINQRLKNITSFLEIAKFYEQDSMIYNGLMQKTWLLSKAKMYDSAIAHSHKLYDFAKFNRDTSYMLKAYIKLGIYHKKNNAFTEAFKYYNEAFKISRKTKDSLCASKNLLQMSYIQSLLGDYSGSKTTAVDGVKFAEKTSSLKNLSGLYHIISVANLEQKNHREALKYNSLALMLGKDSLALKSIQLNNILKYENTRALILADTMNYKDATKILTELANDSIVKANKYEYSRVLGNLGYILWLQNNRNKRSEKLLLNSLEIREDINDKEGLISGNIYLTKYYENDNETKALSYAEAAYRNALDLKSLTSIIEALGYIFKLKENVQEEAKIFNETYHKLNEINQNNREIYAVTKYENENLTNENLKLETDNAKLEIEKAKEERENIIYLLSTIILILSGGFVVYLLQQKHKRERIRDVFNAETRISKKLHDELANDVYHVMTQIQNKRNDHEVLDKLEDIYSRTRDISRENSNFKINKDFVHELSGMLSSYGSLETKIIIKDIDDIHWSSITPEKKIIIHRIIQELMVNMKKHSQATLVAVTFKKGLKTHEISYADNGVGVAKNDIIYSSGLQNAENRIKTIGGSFIFDSEEGKGFKARIHFPN</sequence>
<protein>
    <submittedName>
        <fullName evidence="8">Sensor histidine kinase</fullName>
    </submittedName>
</protein>
<dbReference type="InterPro" id="IPR036890">
    <property type="entry name" value="HATPase_C_sf"/>
</dbReference>
<evidence type="ECO:0000313" key="9">
    <source>
        <dbReference type="Proteomes" id="UP001597344"/>
    </source>
</evidence>
<dbReference type="InterPro" id="IPR019734">
    <property type="entry name" value="TPR_rpt"/>
</dbReference>
<dbReference type="Gene3D" id="1.25.40.10">
    <property type="entry name" value="Tetratricopeptide repeat domain"/>
    <property type="match status" value="1"/>
</dbReference>
<reference evidence="9" key="1">
    <citation type="journal article" date="2019" name="Int. J. Syst. Evol. Microbiol.">
        <title>The Global Catalogue of Microorganisms (GCM) 10K type strain sequencing project: providing services to taxonomists for standard genome sequencing and annotation.</title>
        <authorList>
            <consortium name="The Broad Institute Genomics Platform"/>
            <consortium name="The Broad Institute Genome Sequencing Center for Infectious Disease"/>
            <person name="Wu L."/>
            <person name="Ma J."/>
        </authorList>
    </citation>
    <scope>NUCLEOTIDE SEQUENCE [LARGE SCALE GENOMIC DNA]</scope>
    <source>
        <strain evidence="9">DT92</strain>
    </source>
</reference>
<feature type="transmembrane region" description="Helical" evidence="6">
    <location>
        <begin position="441"/>
        <end position="461"/>
    </location>
</feature>
<dbReference type="Proteomes" id="UP001597344">
    <property type="component" value="Unassembled WGS sequence"/>
</dbReference>
<feature type="repeat" description="TPR" evidence="4">
    <location>
        <begin position="122"/>
        <end position="155"/>
    </location>
</feature>
<evidence type="ECO:0000256" key="4">
    <source>
        <dbReference type="PROSITE-ProRule" id="PRU00339"/>
    </source>
</evidence>
<evidence type="ECO:0000256" key="5">
    <source>
        <dbReference type="SAM" id="Coils"/>
    </source>
</evidence>
<feature type="transmembrane region" description="Helical" evidence="6">
    <location>
        <begin position="12"/>
        <end position="28"/>
    </location>
</feature>
<evidence type="ECO:0000313" key="8">
    <source>
        <dbReference type="EMBL" id="MFD2185617.1"/>
    </source>
</evidence>
<dbReference type="PROSITE" id="PS50005">
    <property type="entry name" value="TPR"/>
    <property type="match status" value="1"/>
</dbReference>
<keyword evidence="2 8" id="KW-0418">Kinase</keyword>
<dbReference type="InterPro" id="IPR050482">
    <property type="entry name" value="Sensor_HK_TwoCompSys"/>
</dbReference>
<dbReference type="PANTHER" id="PTHR24421:SF60">
    <property type="entry name" value="SENSOR HISTIDINE KINASE COMP"/>
    <property type="match status" value="1"/>
</dbReference>
<dbReference type="Gene3D" id="3.30.565.10">
    <property type="entry name" value="Histidine kinase-like ATPase, C-terminal domain"/>
    <property type="match status" value="1"/>
</dbReference>
<dbReference type="PANTHER" id="PTHR24421">
    <property type="entry name" value="NITRATE/NITRITE SENSOR PROTEIN NARX-RELATED"/>
    <property type="match status" value="1"/>
</dbReference>
<evidence type="ECO:0000256" key="6">
    <source>
        <dbReference type="SAM" id="Phobius"/>
    </source>
</evidence>
<dbReference type="EMBL" id="JBHUHY010000002">
    <property type="protein sequence ID" value="MFD2185617.1"/>
    <property type="molecule type" value="Genomic_DNA"/>
</dbReference>
<keyword evidence="3" id="KW-0902">Two-component regulatory system</keyword>
<organism evidence="8 9">
    <name type="scientific">Aquimarina celericrescens</name>
    <dbReference type="NCBI Taxonomy" id="1964542"/>
    <lineage>
        <taxon>Bacteria</taxon>
        <taxon>Pseudomonadati</taxon>
        <taxon>Bacteroidota</taxon>
        <taxon>Flavobacteriia</taxon>
        <taxon>Flavobacteriales</taxon>
        <taxon>Flavobacteriaceae</taxon>
        <taxon>Aquimarina</taxon>
    </lineage>
</organism>
<dbReference type="CDD" id="cd16917">
    <property type="entry name" value="HATPase_UhpB-NarQ-NarX-like"/>
    <property type="match status" value="1"/>
</dbReference>
<dbReference type="SUPFAM" id="SSF48452">
    <property type="entry name" value="TPR-like"/>
    <property type="match status" value="1"/>
</dbReference>
<keyword evidence="6" id="KW-1133">Transmembrane helix</keyword>
<evidence type="ECO:0000256" key="1">
    <source>
        <dbReference type="ARBA" id="ARBA00022679"/>
    </source>
</evidence>
<keyword evidence="4" id="KW-0802">TPR repeat</keyword>